<dbReference type="AlphaFoldDB" id="A0A9N9AW31"/>
<accession>A0A9N9AW31</accession>
<dbReference type="GO" id="GO:0005773">
    <property type="term" value="C:vacuole"/>
    <property type="evidence" value="ECO:0007669"/>
    <property type="project" value="GOC"/>
</dbReference>
<evidence type="ECO:0000313" key="4">
    <source>
        <dbReference type="Proteomes" id="UP000789508"/>
    </source>
</evidence>
<dbReference type="InterPro" id="IPR052292">
    <property type="entry name" value="Glucose_repression_reg"/>
</dbReference>
<comment type="caution">
    <text evidence="3">The sequence shown here is derived from an EMBL/GenBank/DDBJ whole genome shotgun (WGS) entry which is preliminary data.</text>
</comment>
<evidence type="ECO:0000256" key="1">
    <source>
        <dbReference type="SAM" id="MobiDB-lite"/>
    </source>
</evidence>
<dbReference type="Pfam" id="PF08550">
    <property type="entry name" value="GATA_AreA"/>
    <property type="match status" value="1"/>
</dbReference>
<dbReference type="InterPro" id="IPR013860">
    <property type="entry name" value="AreA_GATA"/>
</dbReference>
<feature type="compositionally biased region" description="Basic and acidic residues" evidence="1">
    <location>
        <begin position="346"/>
        <end position="358"/>
    </location>
</feature>
<dbReference type="OrthoDB" id="5563539at2759"/>
<name>A0A9N9AW31_9GLOM</name>
<keyword evidence="4" id="KW-1185">Reference proteome</keyword>
<protein>
    <submittedName>
        <fullName evidence="3">14650_t:CDS:1</fullName>
    </submittedName>
</protein>
<dbReference type="PANTHER" id="PTHR28051:SF1">
    <property type="entry name" value="PROTEIN MTL1-RELATED"/>
    <property type="match status" value="1"/>
</dbReference>
<feature type="region of interest" description="Disordered" evidence="1">
    <location>
        <begin position="241"/>
        <end position="268"/>
    </location>
</feature>
<feature type="domain" description="Nitrogen regulatory protein areA GATA-like" evidence="2">
    <location>
        <begin position="44"/>
        <end position="71"/>
    </location>
</feature>
<dbReference type="Proteomes" id="UP000789508">
    <property type="component" value="Unassembled WGS sequence"/>
</dbReference>
<dbReference type="PANTHER" id="PTHR28051">
    <property type="entry name" value="PROTEIN MTL1-RELATED"/>
    <property type="match status" value="1"/>
</dbReference>
<evidence type="ECO:0000259" key="2">
    <source>
        <dbReference type="Pfam" id="PF08550"/>
    </source>
</evidence>
<dbReference type="GO" id="GO:0007039">
    <property type="term" value="P:protein catabolic process in the vacuole"/>
    <property type="evidence" value="ECO:0007669"/>
    <property type="project" value="TreeGrafter"/>
</dbReference>
<sequence>MQPPYVLIPDDNLSGVIPGIQRPPEICVDYLSHDWKEEDDIWTSWKVMSKQKKEIVNGVRLENASWRTWAKQKYHLKTVNPERLNWMKDSDVTWLYGPLHRAFNSRKHEESLKSKSPTIQDKLGLMHHHASSTCQKSCLKKKSLSEILLSNTSDRRYPSLVPSHSDSALYKKKKSRAGTGIGTITEIEVVVTEDSKTTLSTSISETSPLVTLMRRHQQERNTEHHIRFNDQVEQCIAVDSAEEEDDDNLGKNSHEDESGDNSSDDGAILMKNSRKKKGKKECFTIHKLDPIPLKSDQMINDYTNNYNDGLFDMGVFTTDMFDHFDPSGSLYGSSPNSTSPSSLPRSKSDSSPRSEKIRGNGNEQDEENDGFVDKAFHIATGVRDIVHWCSNMVFNGQVF</sequence>
<feature type="compositionally biased region" description="Low complexity" evidence="1">
    <location>
        <begin position="331"/>
        <end position="345"/>
    </location>
</feature>
<reference evidence="3" key="1">
    <citation type="submission" date="2021-06" db="EMBL/GenBank/DDBJ databases">
        <authorList>
            <person name="Kallberg Y."/>
            <person name="Tangrot J."/>
            <person name="Rosling A."/>
        </authorList>
    </citation>
    <scope>NUCLEOTIDE SEQUENCE</scope>
    <source>
        <strain evidence="3">FL130A</strain>
    </source>
</reference>
<gene>
    <name evidence="3" type="ORF">ALEPTO_LOCUS5682</name>
</gene>
<evidence type="ECO:0000313" key="3">
    <source>
        <dbReference type="EMBL" id="CAG8546855.1"/>
    </source>
</evidence>
<dbReference type="GO" id="GO:0042149">
    <property type="term" value="P:cellular response to glucose starvation"/>
    <property type="evidence" value="ECO:0007669"/>
    <property type="project" value="TreeGrafter"/>
</dbReference>
<organism evidence="3 4">
    <name type="scientific">Ambispora leptoticha</name>
    <dbReference type="NCBI Taxonomy" id="144679"/>
    <lineage>
        <taxon>Eukaryota</taxon>
        <taxon>Fungi</taxon>
        <taxon>Fungi incertae sedis</taxon>
        <taxon>Mucoromycota</taxon>
        <taxon>Glomeromycotina</taxon>
        <taxon>Glomeromycetes</taxon>
        <taxon>Archaeosporales</taxon>
        <taxon>Ambisporaceae</taxon>
        <taxon>Ambispora</taxon>
    </lineage>
</organism>
<dbReference type="EMBL" id="CAJVPS010001672">
    <property type="protein sequence ID" value="CAG8546855.1"/>
    <property type="molecule type" value="Genomic_DNA"/>
</dbReference>
<proteinExistence type="predicted"/>
<feature type="region of interest" description="Disordered" evidence="1">
    <location>
        <begin position="331"/>
        <end position="369"/>
    </location>
</feature>